<dbReference type="Gene3D" id="3.30.1330.40">
    <property type="entry name" value="RutC-like"/>
    <property type="match status" value="1"/>
</dbReference>
<proteinExistence type="predicted"/>
<dbReference type="Pfam" id="PF07736">
    <property type="entry name" value="CM_1"/>
    <property type="match status" value="1"/>
</dbReference>
<dbReference type="InterPro" id="IPR035959">
    <property type="entry name" value="RutC-like_sf"/>
</dbReference>
<protein>
    <recommendedName>
        <fullName evidence="1 2">chorismate mutase</fullName>
        <ecNumber evidence="1 2">5.4.99.5</ecNumber>
    </recommendedName>
</protein>
<dbReference type="Proteomes" id="UP000622687">
    <property type="component" value="Unassembled WGS sequence"/>
</dbReference>
<dbReference type="SUPFAM" id="SSF55298">
    <property type="entry name" value="YjgF-like"/>
    <property type="match status" value="1"/>
</dbReference>
<comment type="caution">
    <text evidence="3">The sequence shown here is derived from an EMBL/GenBank/DDBJ whole genome shotgun (WGS) entry which is preliminary data.</text>
</comment>
<dbReference type="InterPro" id="IPR008243">
    <property type="entry name" value="Chorismate_mutase_AroH"/>
</dbReference>
<evidence type="ECO:0000313" key="3">
    <source>
        <dbReference type="EMBL" id="MBI6872493.1"/>
    </source>
</evidence>
<evidence type="ECO:0000256" key="1">
    <source>
        <dbReference type="NCBIfam" id="TIGR01796"/>
    </source>
</evidence>
<dbReference type="PANTHER" id="PTHR21164">
    <property type="entry name" value="CHORISMATE MUTASE"/>
    <property type="match status" value="1"/>
</dbReference>
<name>A0A934HSH9_9CLOT</name>
<dbReference type="GO" id="GO:0009073">
    <property type="term" value="P:aromatic amino acid family biosynthetic process"/>
    <property type="evidence" value="ECO:0007669"/>
    <property type="project" value="UniProtKB-UniRule"/>
</dbReference>
<dbReference type="PROSITE" id="PS51167">
    <property type="entry name" value="CHORISMATE_MUT_1"/>
    <property type="match status" value="1"/>
</dbReference>
<dbReference type="GO" id="GO:0046417">
    <property type="term" value="P:chorismate metabolic process"/>
    <property type="evidence" value="ECO:0007669"/>
    <property type="project" value="TreeGrafter"/>
</dbReference>
<dbReference type="PANTHER" id="PTHR21164:SF0">
    <property type="entry name" value="CHORISMATE MUTASE AROH"/>
    <property type="match status" value="1"/>
</dbReference>
<sequence length="122" mass="14269">MIALRGATTILCNCEEEIKKCSVELFDELIKRNNLELDKILTIEFSCTRDITKSYPGKFIRENFDVKHAAIMHFNEMYVEDNVEASMPLCIRILILADTNQESREFVYLNNARNLRKDLFSE</sequence>
<dbReference type="EMBL" id="JAEEGB010000006">
    <property type="protein sequence ID" value="MBI6872493.1"/>
    <property type="molecule type" value="Genomic_DNA"/>
</dbReference>
<keyword evidence="2 3" id="KW-0413">Isomerase</keyword>
<accession>A0A934HSH9</accession>
<organism evidence="3 4">
    <name type="scientific">Clostridium aciditolerans</name>
    <dbReference type="NCBI Taxonomy" id="339861"/>
    <lineage>
        <taxon>Bacteria</taxon>
        <taxon>Bacillati</taxon>
        <taxon>Bacillota</taxon>
        <taxon>Clostridia</taxon>
        <taxon>Eubacteriales</taxon>
        <taxon>Clostridiaceae</taxon>
        <taxon>Clostridium</taxon>
    </lineage>
</organism>
<keyword evidence="2" id="KW-0028">Amino-acid biosynthesis</keyword>
<keyword evidence="2" id="KW-0057">Aromatic amino acid biosynthesis</keyword>
<evidence type="ECO:0000256" key="2">
    <source>
        <dbReference type="PROSITE-ProRule" id="PRU00514"/>
    </source>
</evidence>
<dbReference type="GO" id="GO:0004106">
    <property type="term" value="F:chorismate mutase activity"/>
    <property type="evidence" value="ECO:0007669"/>
    <property type="project" value="UniProtKB-UniRule"/>
</dbReference>
<dbReference type="EC" id="5.4.99.5" evidence="1 2"/>
<dbReference type="AlphaFoldDB" id="A0A934HSH9"/>
<keyword evidence="4" id="KW-1185">Reference proteome</keyword>
<gene>
    <name evidence="3" type="primary">aroH</name>
    <name evidence="3" type="ORF">I6U51_07185</name>
</gene>
<evidence type="ECO:0000313" key="4">
    <source>
        <dbReference type="Proteomes" id="UP000622687"/>
    </source>
</evidence>
<comment type="catalytic activity">
    <reaction evidence="2">
        <text>chorismate = prephenate</text>
        <dbReference type="Rhea" id="RHEA:13897"/>
        <dbReference type="ChEBI" id="CHEBI:29748"/>
        <dbReference type="ChEBI" id="CHEBI:29934"/>
        <dbReference type="EC" id="5.4.99.5"/>
    </reaction>
</comment>
<dbReference type="GO" id="GO:0008652">
    <property type="term" value="P:amino acid biosynthetic process"/>
    <property type="evidence" value="ECO:0007669"/>
    <property type="project" value="UniProtKB-UniRule"/>
</dbReference>
<dbReference type="NCBIfam" id="TIGR01796">
    <property type="entry name" value="CM_mono_aroH"/>
    <property type="match status" value="1"/>
</dbReference>
<reference evidence="3" key="1">
    <citation type="submission" date="2020-12" db="EMBL/GenBank/DDBJ databases">
        <title>Clostridium thailandense sp. nov., a novel acetogenic bacterium isolated from peat land soil in Thailand.</title>
        <authorList>
            <person name="Chaikitkaew S."/>
            <person name="Birkeland N.K."/>
        </authorList>
    </citation>
    <scope>NUCLEOTIDE SEQUENCE</scope>
    <source>
        <strain evidence="3">DSM 17425</strain>
    </source>
</reference>
<dbReference type="RefSeq" id="WP_211141985.1">
    <property type="nucleotide sequence ID" value="NZ_JAEEGB010000006.1"/>
</dbReference>